<name>B0DI32_LACBS</name>
<keyword evidence="3" id="KW-1185">Reference proteome</keyword>
<protein>
    <submittedName>
        <fullName evidence="2">Predicted protein</fullName>
    </submittedName>
</protein>
<organism evidence="3">
    <name type="scientific">Laccaria bicolor (strain S238N-H82 / ATCC MYA-4686)</name>
    <name type="common">Bicoloured deceiver</name>
    <name type="synonym">Laccaria laccata var. bicolor</name>
    <dbReference type="NCBI Taxonomy" id="486041"/>
    <lineage>
        <taxon>Eukaryota</taxon>
        <taxon>Fungi</taxon>
        <taxon>Dikarya</taxon>
        <taxon>Basidiomycota</taxon>
        <taxon>Agaricomycotina</taxon>
        <taxon>Agaricomycetes</taxon>
        <taxon>Agaricomycetidae</taxon>
        <taxon>Agaricales</taxon>
        <taxon>Agaricineae</taxon>
        <taxon>Hydnangiaceae</taxon>
        <taxon>Laccaria</taxon>
    </lineage>
</organism>
<dbReference type="EMBL" id="DS547111">
    <property type="protein sequence ID" value="EDR05838.1"/>
    <property type="molecule type" value="Genomic_DNA"/>
</dbReference>
<dbReference type="KEGG" id="lbc:LACBIDRAFT_329457"/>
<dbReference type="GeneID" id="6079244"/>
<dbReference type="RefSeq" id="XP_001883514.1">
    <property type="nucleotide sequence ID" value="XM_001883479.1"/>
</dbReference>
<dbReference type="Proteomes" id="UP000001194">
    <property type="component" value="Unassembled WGS sequence"/>
</dbReference>
<proteinExistence type="predicted"/>
<accession>B0DI32</accession>
<evidence type="ECO:0000313" key="3">
    <source>
        <dbReference type="Proteomes" id="UP000001194"/>
    </source>
</evidence>
<dbReference type="AlphaFoldDB" id="B0DI32"/>
<dbReference type="InParanoid" id="B0DI32"/>
<feature type="region of interest" description="Disordered" evidence="1">
    <location>
        <begin position="49"/>
        <end position="68"/>
    </location>
</feature>
<evidence type="ECO:0000313" key="2">
    <source>
        <dbReference type="EMBL" id="EDR05838.1"/>
    </source>
</evidence>
<dbReference type="HOGENOM" id="CLU_1896590_0_0_1"/>
<evidence type="ECO:0000256" key="1">
    <source>
        <dbReference type="SAM" id="MobiDB-lite"/>
    </source>
</evidence>
<sequence>MYSNSISSSTNCLPVPGEGAANIPAAFVSAINCNSKPIIQSKIDRRSSARRFMDATSRPHSSNYGEWEQPVKTEVKNEQDYKQGEHDNSFQLSTIFWNNKEAQDLPFQAEPFTTMAGLISRLLDSATVNNALFS</sequence>
<reference evidence="2 3" key="1">
    <citation type="journal article" date="2008" name="Nature">
        <title>The genome of Laccaria bicolor provides insights into mycorrhizal symbiosis.</title>
        <authorList>
            <person name="Martin F."/>
            <person name="Aerts A."/>
            <person name="Ahren D."/>
            <person name="Brun A."/>
            <person name="Danchin E.G.J."/>
            <person name="Duchaussoy F."/>
            <person name="Gibon J."/>
            <person name="Kohler A."/>
            <person name="Lindquist E."/>
            <person name="Pereda V."/>
            <person name="Salamov A."/>
            <person name="Shapiro H.J."/>
            <person name="Wuyts J."/>
            <person name="Blaudez D."/>
            <person name="Buee M."/>
            <person name="Brokstein P."/>
            <person name="Canbaeck B."/>
            <person name="Cohen D."/>
            <person name="Courty P.E."/>
            <person name="Coutinho P.M."/>
            <person name="Delaruelle C."/>
            <person name="Detter J.C."/>
            <person name="Deveau A."/>
            <person name="DiFazio S."/>
            <person name="Duplessis S."/>
            <person name="Fraissinet-Tachet L."/>
            <person name="Lucic E."/>
            <person name="Frey-Klett P."/>
            <person name="Fourrey C."/>
            <person name="Feussner I."/>
            <person name="Gay G."/>
            <person name="Grimwood J."/>
            <person name="Hoegger P.J."/>
            <person name="Jain P."/>
            <person name="Kilaru S."/>
            <person name="Labbe J."/>
            <person name="Lin Y.C."/>
            <person name="Legue V."/>
            <person name="Le Tacon F."/>
            <person name="Marmeisse R."/>
            <person name="Melayah D."/>
            <person name="Montanini B."/>
            <person name="Muratet M."/>
            <person name="Nehls U."/>
            <person name="Niculita-Hirzel H."/>
            <person name="Oudot-Le Secq M.P."/>
            <person name="Peter M."/>
            <person name="Quesneville H."/>
            <person name="Rajashekar B."/>
            <person name="Reich M."/>
            <person name="Rouhier N."/>
            <person name="Schmutz J."/>
            <person name="Yin T."/>
            <person name="Chalot M."/>
            <person name="Henrissat B."/>
            <person name="Kuees U."/>
            <person name="Lucas S."/>
            <person name="Van de Peer Y."/>
            <person name="Podila G.K."/>
            <person name="Polle A."/>
            <person name="Pukkila P.J."/>
            <person name="Richardson P.M."/>
            <person name="Rouze P."/>
            <person name="Sanders I.R."/>
            <person name="Stajich J.E."/>
            <person name="Tunlid A."/>
            <person name="Tuskan G."/>
            <person name="Grigoriev I.V."/>
        </authorList>
    </citation>
    <scope>NUCLEOTIDE SEQUENCE [LARGE SCALE GENOMIC DNA]</scope>
    <source>
        <strain evidence="3">S238N-H82 / ATCC MYA-4686</strain>
    </source>
</reference>
<gene>
    <name evidence="2" type="ORF">LACBIDRAFT_329457</name>
</gene>